<sequence length="1094" mass="120251">MTGLDPVREAVHHFLRHWEPRSAASLMAKAELHLDRLGIPGGRSAKALSAWKAGRQRPLPETLLVLRDVVGCKCRDEYSAFPLYGEATLTAMLTTSRSVDADLTAADLAAVDRVVALSSAAAEDCDVVADGFRLSDVYVRRDVEQTIVELIRPRSLIALRGEAGYGKTALMWHLHQRLGEAGRLALLIPATALLRGARGDRDAGAVSVSELWTALRAMVRHRRDPVLLVDTIDLLTHSEETRVEVRRLMRTAVECRVPMVVACRPAEAALLHLDQDGDESYGVPIRPMYLSAFNERERREAIESYAWAAYPDDGDAVIAVVQDAQVRGRPLREVVANPLTLRMLFELHAGDGERPDSDVDSIGLYNLTWQRRVVTDRRDRATPGGGPDLSRDVEQTALAMLSAGRIALRRSELTAWLDGIRPVDEALALLVGRALVTQRRESPWLWFWHQTWFEYTAARAIARRGERTAAMLGRFVAEEPYDLFYGEVASQLVLLAGRTPLVERDTAERLLAAWLVDDSPGLPALALRTYARFREPSAELRAHAAGALRAADDRVTKDFLRLLPSVSHPDAERWSSDLAVAWERVKARLVVLDALTRMAAADPWAARRFVIEHGCVDWLLSRPVKQWRDHDGPHLRLLSAVAGVDPRWAAEQAMRFWQPLAAEGIVGGLADIVAFVARHDPAGGTPGEEHRRTIAAALLTTPSDESTAELQVAYADLVTAADDLPADPEAALHDTLRDDTGGETWRRACLRVVGRAALTLPEPDAFLATLLDTGNPAEASHRATVLAELLRGRRGTVAEPPITRLVRVASRLTLGSGEADAARVDLFVTAIRYARLDGAELARIVPDVDADPRAWFGQLHPLLVEVAATGGGGAEAALRWAITDEAAEYVSARQLRDLGSRLRDRVENAPRLLTYLVGIAQGRQATRRRSRSPLTGYPRTCRPTRPACSTTSGRCGTSWWRSVSRVGPPRGTCCGGPWFATAWTSRPSLTGSPVSCPPGLPRSTGRCWAWRWRPWSGTPGRSRTCPACSRRCPDTSTAMTGKPVRSSWDCCRGRLRCRPIRLSGRITRLGPSSTSSRPATTYEPRRACTISPRA</sequence>
<dbReference type="Proteomes" id="UP000245410">
    <property type="component" value="Unassembled WGS sequence"/>
</dbReference>
<evidence type="ECO:0000313" key="1">
    <source>
        <dbReference type="EMBL" id="PWR08985.1"/>
    </source>
</evidence>
<dbReference type="AlphaFoldDB" id="A0A317D8M8"/>
<dbReference type="OrthoDB" id="4349880at2"/>
<organism evidence="1 2">
    <name type="scientific">Micromonospora acroterricola</name>
    <dbReference type="NCBI Taxonomy" id="2202421"/>
    <lineage>
        <taxon>Bacteria</taxon>
        <taxon>Bacillati</taxon>
        <taxon>Actinomycetota</taxon>
        <taxon>Actinomycetes</taxon>
        <taxon>Micromonosporales</taxon>
        <taxon>Micromonosporaceae</taxon>
        <taxon>Micromonospora</taxon>
    </lineage>
</organism>
<evidence type="ECO:0000313" key="2">
    <source>
        <dbReference type="Proteomes" id="UP000245410"/>
    </source>
</evidence>
<proteinExistence type="predicted"/>
<accession>A0A317D8M8</accession>
<reference evidence="1 2" key="1">
    <citation type="submission" date="2018-05" db="EMBL/GenBank/DDBJ databases">
        <title>Micromonospora atacamensis sp. nov., a novel actinobacteria isolated from high altitude Atacama Desert soil.</title>
        <authorList>
            <person name="Carro L."/>
            <person name="Golinska P."/>
            <person name="Klenk H.-P."/>
            <person name="Goodfellow M."/>
        </authorList>
    </citation>
    <scope>NUCLEOTIDE SEQUENCE [LARGE SCALE GENOMIC DNA]</scope>
    <source>
        <strain evidence="1 2">5R2A7</strain>
    </source>
</reference>
<gene>
    <name evidence="1" type="ORF">DKT68_13415</name>
</gene>
<comment type="caution">
    <text evidence="1">The sequence shown here is derived from an EMBL/GenBank/DDBJ whole genome shotgun (WGS) entry which is preliminary data.</text>
</comment>
<dbReference type="RefSeq" id="WP_109817745.1">
    <property type="nucleotide sequence ID" value="NZ_QGKR01000186.1"/>
</dbReference>
<keyword evidence="2" id="KW-1185">Reference proteome</keyword>
<name>A0A317D8M8_9ACTN</name>
<protein>
    <submittedName>
        <fullName evidence="1">Uncharacterized protein</fullName>
    </submittedName>
</protein>
<dbReference type="EMBL" id="QGKR01000186">
    <property type="protein sequence ID" value="PWR08985.1"/>
    <property type="molecule type" value="Genomic_DNA"/>
</dbReference>
<dbReference type="Gene3D" id="3.40.50.300">
    <property type="entry name" value="P-loop containing nucleotide triphosphate hydrolases"/>
    <property type="match status" value="1"/>
</dbReference>
<dbReference type="InterPro" id="IPR027417">
    <property type="entry name" value="P-loop_NTPase"/>
</dbReference>
<dbReference type="SUPFAM" id="SSF52540">
    <property type="entry name" value="P-loop containing nucleoside triphosphate hydrolases"/>
    <property type="match status" value="1"/>
</dbReference>